<name>A0AAE3ZMV0_9ACTN</name>
<sequence length="900" mass="99771">MGTQQDESGLDAELTLQGVAGSIRYSLENWPTREVDEHELQGFIRQVALVYVWTPADRRAALLAAFADPQAPIPLLPEQRRALPAAVERAERLAAPVALLEGSDADHDQRVAAAREMIRSLQDARRETVYGPDRGPWPSAVDAMRTQAIGVLRTQPAGVRQVLFDEWTAAAFSTYGAGPYDDLALHMLGGDVDGTAWLDAVGGFHSHGAEGLTWELVEAEHAAGRTHSWALAVRRRAQIEDYRDLDVYATWWPVPNPGEPWAERAVAEVEGMPAERRSAWHALLSHCVPAVDSTRPSALWRKQVRPLLDAVGTEEFAARVDGWLELVGAPRTRPLYDPGPRGGCGCGCEPGRVRTLRKARSPRHFDRYNVRLLAGLLWARALCPPSEELLRHLGRIAERATAMISGHGAASPKLANAAVAVLAGTDHPVAVAQLARLASRVKYKGTLRLIEKGLDARATALGIPREDVEEMALPGYGLPLADSLGDCSYEVALHGMNATMTWRNANGKPVKAVPAQVRAEFGEELKELKATVKDIGATLIATRDRLEGLLRRDRRWTAGAWRERLLDHPLARVLARRLIWTVDGVAVCWAGDTLRTVDDTALVPGDDAEVRLWHPVVEEAPVVAAWREFLVRHEITQPFKQAHREQYLLTDAERATGTYSNRFAAHVVLQHRLHAVMSRRGWWYELWRNDPYSKEHPHLKLPDLALRAELTLAGMDVRESDDITFDTMVTDQLLFLPSVPLERIPAVVLSEVMRDVDLFVAVAGVGSDPDWFDGGPHGRYREYWTRSSFGELAPSGTMRREVLAGLIPQLAIADRCTLGERFLEVRGSLHTYRIHYGSGNILIAPDDRYLCIIPASAKRAAEPDLYLPFEGDSRLSEIISKALLLAADEKIEDQVILHQL</sequence>
<gene>
    <name evidence="3" type="ORF">J2S44_001010</name>
</gene>
<evidence type="ECO:0000259" key="2">
    <source>
        <dbReference type="Pfam" id="PF24879"/>
    </source>
</evidence>
<dbReference type="RefSeq" id="WP_310409398.1">
    <property type="nucleotide sequence ID" value="NZ_JAVDYC010000001.1"/>
</dbReference>
<dbReference type="InterPro" id="IPR025406">
    <property type="entry name" value="DUF4132"/>
</dbReference>
<keyword evidence="4" id="KW-1185">Reference proteome</keyword>
<evidence type="ECO:0000313" key="4">
    <source>
        <dbReference type="Proteomes" id="UP001183629"/>
    </source>
</evidence>
<proteinExistence type="predicted"/>
<evidence type="ECO:0008006" key="5">
    <source>
        <dbReference type="Google" id="ProtNLM"/>
    </source>
</evidence>
<feature type="domain" description="DUF7737" evidence="2">
    <location>
        <begin position="797"/>
        <end position="900"/>
    </location>
</feature>
<comment type="caution">
    <text evidence="3">The sequence shown here is derived from an EMBL/GenBank/DDBJ whole genome shotgun (WGS) entry which is preliminary data.</text>
</comment>
<evidence type="ECO:0000259" key="1">
    <source>
        <dbReference type="Pfam" id="PF13569"/>
    </source>
</evidence>
<protein>
    <recommendedName>
        <fullName evidence="5">DUF4132 domain-containing protein</fullName>
    </recommendedName>
</protein>
<dbReference type="Pfam" id="PF24879">
    <property type="entry name" value="DUF7737"/>
    <property type="match status" value="1"/>
</dbReference>
<evidence type="ECO:0000313" key="3">
    <source>
        <dbReference type="EMBL" id="MDR7320760.1"/>
    </source>
</evidence>
<organism evidence="3 4">
    <name type="scientific">Catenuloplanes niger</name>
    <dbReference type="NCBI Taxonomy" id="587534"/>
    <lineage>
        <taxon>Bacteria</taxon>
        <taxon>Bacillati</taxon>
        <taxon>Actinomycetota</taxon>
        <taxon>Actinomycetes</taxon>
        <taxon>Micromonosporales</taxon>
        <taxon>Micromonosporaceae</taxon>
        <taxon>Catenuloplanes</taxon>
    </lineage>
</organism>
<dbReference type="Proteomes" id="UP001183629">
    <property type="component" value="Unassembled WGS sequence"/>
</dbReference>
<dbReference type="InterPro" id="IPR056639">
    <property type="entry name" value="DUF7737"/>
</dbReference>
<reference evidence="3 4" key="1">
    <citation type="submission" date="2023-07" db="EMBL/GenBank/DDBJ databases">
        <title>Sequencing the genomes of 1000 actinobacteria strains.</title>
        <authorList>
            <person name="Klenk H.-P."/>
        </authorList>
    </citation>
    <scope>NUCLEOTIDE SEQUENCE [LARGE SCALE GENOMIC DNA]</scope>
    <source>
        <strain evidence="3 4">DSM 44711</strain>
    </source>
</reference>
<dbReference type="Pfam" id="PF13569">
    <property type="entry name" value="DUF4132"/>
    <property type="match status" value="1"/>
</dbReference>
<feature type="domain" description="DUF4132" evidence="1">
    <location>
        <begin position="507"/>
        <end position="682"/>
    </location>
</feature>
<dbReference type="EMBL" id="JAVDYC010000001">
    <property type="protein sequence ID" value="MDR7320760.1"/>
    <property type="molecule type" value="Genomic_DNA"/>
</dbReference>
<dbReference type="AlphaFoldDB" id="A0AAE3ZMV0"/>
<accession>A0AAE3ZMV0</accession>